<comment type="caution">
    <text evidence="1">The sequence shown here is derived from an EMBL/GenBank/DDBJ whole genome shotgun (WGS) entry which is preliminary data.</text>
</comment>
<protein>
    <submittedName>
        <fullName evidence="1">DUF2274 domain-containing protein</fullName>
    </submittedName>
</protein>
<organism evidence="1 2">
    <name type="scientific">Sphingomonas oryzagri</name>
    <dbReference type="NCBI Taxonomy" id="3042314"/>
    <lineage>
        <taxon>Bacteria</taxon>
        <taxon>Pseudomonadati</taxon>
        <taxon>Pseudomonadota</taxon>
        <taxon>Alphaproteobacteria</taxon>
        <taxon>Sphingomonadales</taxon>
        <taxon>Sphingomonadaceae</taxon>
        <taxon>Sphingomonas</taxon>
    </lineage>
</organism>
<accession>A0ABT6MZ60</accession>
<dbReference type="InterPro" id="IPR018733">
    <property type="entry name" value="DUF2274"/>
</dbReference>
<sequence>MTSIKLSKIPDLTPIKMTIAVLPELHQMLGDYADLYRATYGAQVAVADLVPHMLAAFLASDRAFAKHRALPDAAGGGMPS</sequence>
<evidence type="ECO:0000313" key="2">
    <source>
        <dbReference type="Proteomes" id="UP001160625"/>
    </source>
</evidence>
<keyword evidence="2" id="KW-1185">Reference proteome</keyword>
<evidence type="ECO:0000313" key="1">
    <source>
        <dbReference type="EMBL" id="MDH7638087.1"/>
    </source>
</evidence>
<dbReference type="EMBL" id="JARYGZ010000001">
    <property type="protein sequence ID" value="MDH7638087.1"/>
    <property type="molecule type" value="Genomic_DNA"/>
</dbReference>
<proteinExistence type="predicted"/>
<gene>
    <name evidence="1" type="ORF">QGN17_05040</name>
</gene>
<dbReference type="Pfam" id="PF10038">
    <property type="entry name" value="DUF2274"/>
    <property type="match status" value="1"/>
</dbReference>
<reference evidence="1" key="1">
    <citation type="submission" date="2023-04" db="EMBL/GenBank/DDBJ databases">
        <title>Sphingomonas sp. MAHUQ-71 isolated from rice field.</title>
        <authorList>
            <person name="Huq M.A."/>
        </authorList>
    </citation>
    <scope>NUCLEOTIDE SEQUENCE</scope>
    <source>
        <strain evidence="1">MAHUQ-71</strain>
    </source>
</reference>
<dbReference type="RefSeq" id="WP_281043407.1">
    <property type="nucleotide sequence ID" value="NZ_JARYGZ010000001.1"/>
</dbReference>
<name>A0ABT6MZ60_9SPHN</name>
<dbReference type="Proteomes" id="UP001160625">
    <property type="component" value="Unassembled WGS sequence"/>
</dbReference>